<reference evidence="13 14" key="1">
    <citation type="submission" date="2018-05" db="EMBL/GenBank/DDBJ databases">
        <title>Genomic Encyclopedia of Type Strains, Phase IV (KMG-IV): sequencing the most valuable type-strain genomes for metagenomic binning, comparative biology and taxonomic classification.</title>
        <authorList>
            <person name="Goeker M."/>
        </authorList>
    </citation>
    <scope>NUCLEOTIDE SEQUENCE [LARGE SCALE GENOMIC DNA]</scope>
    <source>
        <strain evidence="13 14">DSM 25350</strain>
    </source>
</reference>
<dbReference type="PROSITE" id="PS52015">
    <property type="entry name" value="TONB_CTD"/>
    <property type="match status" value="1"/>
</dbReference>
<feature type="region of interest" description="Disordered" evidence="11">
    <location>
        <begin position="52"/>
        <end position="86"/>
    </location>
</feature>
<dbReference type="GO" id="GO:0005886">
    <property type="term" value="C:plasma membrane"/>
    <property type="evidence" value="ECO:0007669"/>
    <property type="project" value="UniProtKB-SubCell"/>
</dbReference>
<evidence type="ECO:0000256" key="10">
    <source>
        <dbReference type="RuleBase" id="RU362123"/>
    </source>
</evidence>
<keyword evidence="6" id="KW-0812">Transmembrane</keyword>
<dbReference type="NCBIfam" id="TIGR01352">
    <property type="entry name" value="tonB_Cterm"/>
    <property type="match status" value="1"/>
</dbReference>
<evidence type="ECO:0000313" key="14">
    <source>
        <dbReference type="Proteomes" id="UP000245790"/>
    </source>
</evidence>
<dbReference type="InterPro" id="IPR006260">
    <property type="entry name" value="TonB/TolA_C"/>
</dbReference>
<evidence type="ECO:0000259" key="12">
    <source>
        <dbReference type="PROSITE" id="PS52015"/>
    </source>
</evidence>
<comment type="similarity">
    <text evidence="2 10">Belongs to the TonB family.</text>
</comment>
<keyword evidence="3 10" id="KW-0813">Transport</keyword>
<dbReference type="PANTHER" id="PTHR33446:SF14">
    <property type="entry name" value="PROTEIN TONB"/>
    <property type="match status" value="1"/>
</dbReference>
<comment type="caution">
    <text evidence="13">The sequence shown here is derived from an EMBL/GenBank/DDBJ whole genome shotgun (WGS) entry which is preliminary data.</text>
</comment>
<keyword evidence="9" id="KW-0472">Membrane</keyword>
<evidence type="ECO:0000256" key="6">
    <source>
        <dbReference type="ARBA" id="ARBA00022692"/>
    </source>
</evidence>
<dbReference type="PANTHER" id="PTHR33446">
    <property type="entry name" value="PROTEIN TONB-RELATED"/>
    <property type="match status" value="1"/>
</dbReference>
<evidence type="ECO:0000256" key="4">
    <source>
        <dbReference type="ARBA" id="ARBA00022475"/>
    </source>
</evidence>
<dbReference type="AlphaFoldDB" id="A0A316FGC8"/>
<organism evidence="13 14">
    <name type="scientific">Pleionea mediterranea</name>
    <dbReference type="NCBI Taxonomy" id="523701"/>
    <lineage>
        <taxon>Bacteria</taxon>
        <taxon>Pseudomonadati</taxon>
        <taxon>Pseudomonadota</taxon>
        <taxon>Gammaproteobacteria</taxon>
        <taxon>Oceanospirillales</taxon>
        <taxon>Pleioneaceae</taxon>
        <taxon>Pleionea</taxon>
    </lineage>
</organism>
<dbReference type="EMBL" id="QGGU01000010">
    <property type="protein sequence ID" value="PWK47958.1"/>
    <property type="molecule type" value="Genomic_DNA"/>
</dbReference>
<accession>A0A316FGC8</accession>
<dbReference type="GO" id="GO:0031992">
    <property type="term" value="F:energy transducer activity"/>
    <property type="evidence" value="ECO:0007669"/>
    <property type="project" value="InterPro"/>
</dbReference>
<dbReference type="GO" id="GO:0015891">
    <property type="term" value="P:siderophore transport"/>
    <property type="evidence" value="ECO:0007669"/>
    <property type="project" value="InterPro"/>
</dbReference>
<evidence type="ECO:0000256" key="9">
    <source>
        <dbReference type="ARBA" id="ARBA00023136"/>
    </source>
</evidence>
<keyword evidence="5 10" id="KW-0997">Cell inner membrane</keyword>
<dbReference type="SUPFAM" id="SSF74653">
    <property type="entry name" value="TolA/TonB C-terminal domain"/>
    <property type="match status" value="1"/>
</dbReference>
<evidence type="ECO:0000256" key="11">
    <source>
        <dbReference type="SAM" id="MobiDB-lite"/>
    </source>
</evidence>
<protein>
    <recommendedName>
        <fullName evidence="10">Protein TonB</fullName>
    </recommendedName>
</protein>
<evidence type="ECO:0000256" key="8">
    <source>
        <dbReference type="ARBA" id="ARBA00022989"/>
    </source>
</evidence>
<dbReference type="GO" id="GO:0055085">
    <property type="term" value="P:transmembrane transport"/>
    <property type="evidence" value="ECO:0007669"/>
    <property type="project" value="InterPro"/>
</dbReference>
<dbReference type="RefSeq" id="WP_109764488.1">
    <property type="nucleotide sequence ID" value="NZ_QGGU01000010.1"/>
</dbReference>
<evidence type="ECO:0000256" key="5">
    <source>
        <dbReference type="ARBA" id="ARBA00022519"/>
    </source>
</evidence>
<dbReference type="Pfam" id="PF03544">
    <property type="entry name" value="TonB_C"/>
    <property type="match status" value="1"/>
</dbReference>
<dbReference type="InterPro" id="IPR037682">
    <property type="entry name" value="TonB_C"/>
</dbReference>
<dbReference type="OrthoDB" id="1628901at2"/>
<keyword evidence="7 10" id="KW-0653">Protein transport</keyword>
<keyword evidence="10" id="KW-0735">Signal-anchor</keyword>
<keyword evidence="8" id="KW-1133">Transmembrane helix</keyword>
<gene>
    <name evidence="13" type="ORF">C8D97_110174</name>
</gene>
<dbReference type="InterPro" id="IPR051045">
    <property type="entry name" value="TonB-dependent_transducer"/>
</dbReference>
<name>A0A316FGC8_9GAMM</name>
<dbReference type="Gene3D" id="3.30.2420.10">
    <property type="entry name" value="TonB"/>
    <property type="match status" value="1"/>
</dbReference>
<feature type="domain" description="TonB C-terminal" evidence="12">
    <location>
        <begin position="114"/>
        <end position="201"/>
    </location>
</feature>
<dbReference type="PRINTS" id="PR01374">
    <property type="entry name" value="TONBPROTEIN"/>
</dbReference>
<dbReference type="GO" id="GO:0030288">
    <property type="term" value="C:outer membrane-bounded periplasmic space"/>
    <property type="evidence" value="ECO:0007669"/>
    <property type="project" value="InterPro"/>
</dbReference>
<sequence length="201" mass="22290">MKLTVSFILSLITVFAVLLFMSQLVSADHSRGLPSVPIDVLNETHNYDLSLKDRSERDKVKPKKKDSVAEPVKQPDQPRANNQPVAITPSFPVTDTLFKGTKGFDVAVPGVNHGIATHSGPSVRVEPIYPRQARLKNLDGFVSLSFDINEQGQVININVLEANPKRVFEKAAIQALKKWQFPVKDGKQQSQTITLEFKMAS</sequence>
<evidence type="ECO:0000256" key="2">
    <source>
        <dbReference type="ARBA" id="ARBA00006555"/>
    </source>
</evidence>
<evidence type="ECO:0000256" key="3">
    <source>
        <dbReference type="ARBA" id="ARBA00022448"/>
    </source>
</evidence>
<evidence type="ECO:0000313" key="13">
    <source>
        <dbReference type="EMBL" id="PWK47958.1"/>
    </source>
</evidence>
<comment type="subcellular location">
    <subcellularLocation>
        <location evidence="1 10">Cell inner membrane</location>
        <topology evidence="1 10">Single-pass membrane protein</topology>
        <orientation evidence="1 10">Periplasmic side</orientation>
    </subcellularLocation>
</comment>
<evidence type="ECO:0000256" key="7">
    <source>
        <dbReference type="ARBA" id="ARBA00022927"/>
    </source>
</evidence>
<dbReference type="GO" id="GO:0015031">
    <property type="term" value="P:protein transport"/>
    <property type="evidence" value="ECO:0007669"/>
    <property type="project" value="UniProtKB-UniRule"/>
</dbReference>
<comment type="function">
    <text evidence="10">Interacts with outer membrane receptor proteins that carry out high-affinity binding and energy dependent uptake into the periplasmic space of specific substrates. It could act to transduce energy from the cytoplasmic membrane to specific energy-requiring processes in the outer membrane, resulting in the release into the periplasm of ligands bound by these outer membrane proteins.</text>
</comment>
<dbReference type="Proteomes" id="UP000245790">
    <property type="component" value="Unassembled WGS sequence"/>
</dbReference>
<keyword evidence="14" id="KW-1185">Reference proteome</keyword>
<dbReference type="InterPro" id="IPR003538">
    <property type="entry name" value="TonB"/>
</dbReference>
<evidence type="ECO:0000256" key="1">
    <source>
        <dbReference type="ARBA" id="ARBA00004383"/>
    </source>
</evidence>
<proteinExistence type="inferred from homology"/>
<keyword evidence="4 10" id="KW-1003">Cell membrane</keyword>